<feature type="transmembrane region" description="Helical" evidence="17">
    <location>
        <begin position="227"/>
        <end position="252"/>
    </location>
</feature>
<evidence type="ECO:0000256" key="10">
    <source>
        <dbReference type="ARBA" id="ARBA00022989"/>
    </source>
</evidence>
<protein>
    <recommendedName>
        <fullName evidence="2 17">Cytochrome b</fullName>
    </recommendedName>
</protein>
<evidence type="ECO:0000256" key="16">
    <source>
        <dbReference type="PIRSR" id="PIRSR038885-2"/>
    </source>
</evidence>
<keyword evidence="10 17" id="KW-1133">Transmembrane helix</keyword>
<evidence type="ECO:0000256" key="17">
    <source>
        <dbReference type="RuleBase" id="RU362117"/>
    </source>
</evidence>
<name>A0A8H2SET3_SCIVE</name>
<dbReference type="Gene3D" id="1.20.810.10">
    <property type="entry name" value="Cytochrome Bc1 Complex, Chain C"/>
    <property type="match status" value="1"/>
</dbReference>
<evidence type="ECO:0000256" key="11">
    <source>
        <dbReference type="ARBA" id="ARBA00023004"/>
    </source>
</evidence>
<keyword evidence="12" id="KW-0830">Ubiquinone</keyword>
<accession>A0A8H2SET3</accession>
<feature type="transmembrane region" description="Helical" evidence="17">
    <location>
        <begin position="352"/>
        <end position="375"/>
    </location>
</feature>
<dbReference type="GO" id="GO:0006122">
    <property type="term" value="P:mitochondrial electron transport, ubiquinol to cytochrome c"/>
    <property type="evidence" value="ECO:0007669"/>
    <property type="project" value="TreeGrafter"/>
</dbReference>
<keyword evidence="5 17" id="KW-0679">Respiratory chain</keyword>
<feature type="domain" description="Cytochrome b/b6 N-terminal region profile" evidence="18">
    <location>
        <begin position="1"/>
        <end position="216"/>
    </location>
</feature>
<dbReference type="SUPFAM" id="SSF81342">
    <property type="entry name" value="Transmembrane di-heme cytochromes"/>
    <property type="match status" value="1"/>
</dbReference>
<reference evidence="20" key="1">
    <citation type="submission" date="2020-12" db="EMBL/GenBank/DDBJ databases">
        <title>Both Conifer II and Gnetales are characterized by a high frequency of ancient mitochondrial gene transfer to the nuclear genome.</title>
        <authorList>
            <person name="Kan S.L."/>
            <person name="Shen T."/>
            <person name="Ran J.H."/>
            <person name="Wang X.Q."/>
        </authorList>
    </citation>
    <scope>NUCLEOTIDE SEQUENCE</scope>
</reference>
<dbReference type="FunFam" id="1.20.810.10:FF:000006">
    <property type="entry name" value="Cytochrome b"/>
    <property type="match status" value="1"/>
</dbReference>
<dbReference type="GO" id="GO:0016491">
    <property type="term" value="F:oxidoreductase activity"/>
    <property type="evidence" value="ECO:0007669"/>
    <property type="project" value="UniProtKB-UniRule"/>
</dbReference>
<gene>
    <name evidence="20" type="primary">cob</name>
</gene>
<evidence type="ECO:0000256" key="6">
    <source>
        <dbReference type="ARBA" id="ARBA00022692"/>
    </source>
</evidence>
<sequence>MTMGKQRFSILKQPVLSTLNQHLIDYPTPSNLSYWWGFGSLAGICLAIQIVTGVFPAMHYTPHVDLAFNSVEHIMRDVEGGWLLRYMHANGASMFSIVVYLHIFRGSYYASYDSPREFVWCLGVVILPFMIVTAFIGYVLPRGQMSFRGATVITSLASAIPVVGDTIVTWLWGGFAVDNATLNRFFSLHYLLPFIPVGASPLHLAALHQYGSNNPLGVHSKMDKIAFYPYFYVKDLVGWVAFAIFFSIWIFYAPNVLGHPDNYIPANPMATPPHIVPEWYFPPIYAIPRSIPDKLGGVAAIALVFISLLALPFMRSSYVRSSSSRPIYQKLFWLFLADRLLLGRIGCEPVEAPYVTIGQIPSVAFFSFFALTPILGRVGKRMTDYYTNPIWGSPTSNPFHFQSRVGANQRRERREPQLPRTY</sequence>
<dbReference type="InterPro" id="IPR030689">
    <property type="entry name" value="Cytochrome_b"/>
</dbReference>
<evidence type="ECO:0000256" key="5">
    <source>
        <dbReference type="ARBA" id="ARBA00022660"/>
    </source>
</evidence>
<feature type="transmembrane region" description="Helical" evidence="17">
    <location>
        <begin position="82"/>
        <end position="105"/>
    </location>
</feature>
<keyword evidence="9 17" id="KW-0249">Electron transport</keyword>
<feature type="binding site" description="axial binding residue" evidence="16">
    <location>
        <position position="203"/>
    </location>
    <ligand>
        <name>heme b</name>
        <dbReference type="ChEBI" id="CHEBI:60344"/>
        <label>b566</label>
    </ligand>
    <ligandPart>
        <name>Fe</name>
        <dbReference type="ChEBI" id="CHEBI:18248"/>
    </ligandPart>
</feature>
<dbReference type="PROSITE" id="PS51003">
    <property type="entry name" value="CYTB_CTER"/>
    <property type="match status" value="1"/>
</dbReference>
<keyword evidence="4 16" id="KW-0349">Heme</keyword>
<dbReference type="GO" id="GO:0046872">
    <property type="term" value="F:metal ion binding"/>
    <property type="evidence" value="ECO:0007669"/>
    <property type="project" value="UniProtKB-UniRule"/>
</dbReference>
<keyword evidence="14 17" id="KW-0472">Membrane</keyword>
<evidence type="ECO:0000256" key="4">
    <source>
        <dbReference type="ARBA" id="ARBA00022617"/>
    </source>
</evidence>
<keyword evidence="13 17" id="KW-0496">Mitochondrion</keyword>
<evidence type="ECO:0000313" key="20">
    <source>
        <dbReference type="EMBL" id="QXE44268.1"/>
    </source>
</evidence>
<evidence type="ECO:0000259" key="18">
    <source>
        <dbReference type="PROSITE" id="PS51002"/>
    </source>
</evidence>
<dbReference type="PANTHER" id="PTHR19271:SF16">
    <property type="entry name" value="CYTOCHROME B"/>
    <property type="match status" value="1"/>
</dbReference>
<dbReference type="Pfam" id="PF00032">
    <property type="entry name" value="Cytochrom_B_C"/>
    <property type="match status" value="1"/>
</dbReference>
<evidence type="ECO:0000256" key="2">
    <source>
        <dbReference type="ARBA" id="ARBA00013531"/>
    </source>
</evidence>
<proteinExistence type="inferred from homology"/>
<dbReference type="EMBL" id="MW354439">
    <property type="protein sequence ID" value="QXE44268.1"/>
    <property type="molecule type" value="Genomic_DNA"/>
</dbReference>
<evidence type="ECO:0000256" key="15">
    <source>
        <dbReference type="PIRSR" id="PIRSR038885-1"/>
    </source>
</evidence>
<evidence type="ECO:0000256" key="13">
    <source>
        <dbReference type="ARBA" id="ARBA00023128"/>
    </source>
</evidence>
<keyword evidence="3 17" id="KW-0813">Transport</keyword>
<comment type="cofactor">
    <cofactor evidence="16">
        <name>heme</name>
        <dbReference type="ChEBI" id="CHEBI:30413"/>
    </cofactor>
    <text evidence="16">Binds 2 heme groups non-covalently.</text>
</comment>
<dbReference type="PROSITE" id="PS51002">
    <property type="entry name" value="CYTB_NTER"/>
    <property type="match status" value="1"/>
</dbReference>
<evidence type="ECO:0000256" key="9">
    <source>
        <dbReference type="ARBA" id="ARBA00022982"/>
    </source>
</evidence>
<evidence type="ECO:0000256" key="12">
    <source>
        <dbReference type="ARBA" id="ARBA00023075"/>
    </source>
</evidence>
<evidence type="ECO:0000259" key="19">
    <source>
        <dbReference type="PROSITE" id="PS51003"/>
    </source>
</evidence>
<keyword evidence="11 16" id="KW-0408">Iron</keyword>
<feature type="binding site" description="axial binding residue" evidence="16">
    <location>
        <position position="88"/>
    </location>
    <ligand>
        <name>heme b</name>
        <dbReference type="ChEBI" id="CHEBI:60344"/>
        <label>b562</label>
    </ligand>
    <ligandPart>
        <name>Fe</name>
        <dbReference type="ChEBI" id="CHEBI:18248"/>
    </ligandPart>
</feature>
<comment type="function">
    <text evidence="17">Component of the ubiquinol-cytochrome c reductase complex (complex III or cytochrome b-c1 complex) that is part of the mitochondrial respiratory chain. The b-c1 complex mediates electron transfer from ubiquinol to cytochrome c. Contributes to the generation of a proton gradient across the mitochondrial membrane that is then used for ATP synthesis.</text>
</comment>
<keyword evidence="8" id="KW-0999">Mitochondrion inner membrane</keyword>
<dbReference type="InterPro" id="IPR016174">
    <property type="entry name" value="Di-haem_cyt_TM"/>
</dbReference>
<dbReference type="GO" id="GO:0008121">
    <property type="term" value="F:quinol-cytochrome-c reductase activity"/>
    <property type="evidence" value="ECO:0007669"/>
    <property type="project" value="InterPro"/>
</dbReference>
<feature type="binding site" description="axial binding residue" evidence="16">
    <location>
        <position position="189"/>
    </location>
    <ligand>
        <name>heme b</name>
        <dbReference type="ChEBI" id="CHEBI:60344"/>
        <label>b562</label>
    </ligand>
    <ligandPart>
        <name>Fe</name>
        <dbReference type="ChEBI" id="CHEBI:18248"/>
    </ligandPart>
</feature>
<feature type="transmembrane region" description="Helical" evidence="17">
    <location>
        <begin position="117"/>
        <end position="140"/>
    </location>
</feature>
<organism evidence="20">
    <name type="scientific">Sciadopitys verticillata</name>
    <name type="common">Japanese umbrella-pine</name>
    <name type="synonym">Taxus verticillata</name>
    <dbReference type="NCBI Taxonomy" id="28979"/>
    <lineage>
        <taxon>Eukaryota</taxon>
        <taxon>Viridiplantae</taxon>
        <taxon>Streptophyta</taxon>
        <taxon>Embryophyta</taxon>
        <taxon>Tracheophyta</taxon>
        <taxon>Spermatophyta</taxon>
        <taxon>Pinopsida</taxon>
        <taxon>Pinidae</taxon>
        <taxon>Conifers II</taxon>
        <taxon>Cupressales</taxon>
        <taxon>Sciadopityaceae</taxon>
        <taxon>Sciadopitys</taxon>
    </lineage>
</organism>
<evidence type="ECO:0000256" key="8">
    <source>
        <dbReference type="ARBA" id="ARBA00022792"/>
    </source>
</evidence>
<geneLocation type="mitochondrion" evidence="20"/>
<evidence type="ECO:0000256" key="1">
    <source>
        <dbReference type="ARBA" id="ARBA00004448"/>
    </source>
</evidence>
<keyword evidence="7 16" id="KW-0479">Metal-binding</keyword>
<dbReference type="InterPro" id="IPR027387">
    <property type="entry name" value="Cytb/b6-like_sf"/>
</dbReference>
<comment type="subcellular location">
    <subcellularLocation>
        <location evidence="1">Mitochondrion inner membrane</location>
        <topology evidence="1">Multi-pass membrane protein</topology>
    </subcellularLocation>
</comment>
<feature type="transmembrane region" description="Helical" evidence="17">
    <location>
        <begin position="152"/>
        <end position="173"/>
    </location>
</feature>
<feature type="transmembrane region" description="Helical" evidence="17">
    <location>
        <begin position="295"/>
        <end position="315"/>
    </location>
</feature>
<feature type="binding site" description="axial binding residue" evidence="16">
    <location>
        <position position="102"/>
    </location>
    <ligand>
        <name>heme b</name>
        <dbReference type="ChEBI" id="CHEBI:60344"/>
        <label>b566</label>
    </ligand>
    <ligandPart>
        <name>Fe</name>
        <dbReference type="ChEBI" id="CHEBI:18248"/>
    </ligandPart>
</feature>
<feature type="transmembrane region" description="Helical" evidence="17">
    <location>
        <begin position="185"/>
        <end position="206"/>
    </location>
</feature>
<dbReference type="InterPro" id="IPR005797">
    <property type="entry name" value="Cyt_b/b6_N"/>
</dbReference>
<dbReference type="SUPFAM" id="SSF81648">
    <property type="entry name" value="a domain/subunit of cytochrome bc1 complex (Ubiquinol-cytochrome c reductase)"/>
    <property type="match status" value="1"/>
</dbReference>
<feature type="transmembrane region" description="Helical" evidence="17">
    <location>
        <begin position="34"/>
        <end position="61"/>
    </location>
</feature>
<dbReference type="CDD" id="cd00290">
    <property type="entry name" value="cytochrome_b_C"/>
    <property type="match status" value="1"/>
</dbReference>
<evidence type="ECO:0000256" key="14">
    <source>
        <dbReference type="ARBA" id="ARBA00023136"/>
    </source>
</evidence>
<dbReference type="PIRSF" id="PIRSF038885">
    <property type="entry name" value="COB"/>
    <property type="match status" value="1"/>
</dbReference>
<dbReference type="Pfam" id="PF00033">
    <property type="entry name" value="Cytochrome_B"/>
    <property type="match status" value="1"/>
</dbReference>
<dbReference type="InterPro" id="IPR048259">
    <property type="entry name" value="Cytochrome_b_N_euk/bac"/>
</dbReference>
<dbReference type="PANTHER" id="PTHR19271">
    <property type="entry name" value="CYTOCHROME B"/>
    <property type="match status" value="1"/>
</dbReference>
<evidence type="ECO:0000256" key="3">
    <source>
        <dbReference type="ARBA" id="ARBA00022448"/>
    </source>
</evidence>
<dbReference type="InterPro" id="IPR036150">
    <property type="entry name" value="Cyt_b/b6_C_sf"/>
</dbReference>
<evidence type="ECO:0000256" key="7">
    <source>
        <dbReference type="ARBA" id="ARBA00022723"/>
    </source>
</evidence>
<feature type="binding site" evidence="15">
    <location>
        <position position="208"/>
    </location>
    <ligand>
        <name>a ubiquinone</name>
        <dbReference type="ChEBI" id="CHEBI:16389"/>
    </ligand>
</feature>
<keyword evidence="6 17" id="KW-0812">Transmembrane</keyword>
<feature type="domain" description="Cytochrome b/b6 C-terminal region profile" evidence="19">
    <location>
        <begin position="217"/>
        <end position="386"/>
    </location>
</feature>
<comment type="similarity">
    <text evidence="17">Belongs to the cytochrome b family.</text>
</comment>
<dbReference type="AlphaFoldDB" id="A0A8H2SET3"/>
<dbReference type="GO" id="GO:0045275">
    <property type="term" value="C:respiratory chain complex III"/>
    <property type="evidence" value="ECO:0007669"/>
    <property type="project" value="InterPro"/>
</dbReference>
<comment type="cofactor">
    <cofactor evidence="17">
        <name>heme b</name>
        <dbReference type="ChEBI" id="CHEBI:60344"/>
    </cofactor>
    <text evidence="17">Binds 2 heme groups non-covalently.</text>
</comment>
<dbReference type="InterPro" id="IPR048260">
    <property type="entry name" value="Cytochrome_b_C_euk/bac"/>
</dbReference>
<dbReference type="GO" id="GO:0005743">
    <property type="term" value="C:mitochondrial inner membrane"/>
    <property type="evidence" value="ECO:0007669"/>
    <property type="project" value="UniProtKB-SubCell"/>
</dbReference>
<dbReference type="CDD" id="cd00284">
    <property type="entry name" value="Cytochrome_b_N"/>
    <property type="match status" value="1"/>
</dbReference>
<dbReference type="InterPro" id="IPR005798">
    <property type="entry name" value="Cyt_b/b6_C"/>
</dbReference>